<feature type="compositionally biased region" description="Polar residues" evidence="2">
    <location>
        <begin position="112"/>
        <end position="125"/>
    </location>
</feature>
<accession>A0A0V0QPW6</accession>
<dbReference type="Gene3D" id="1.10.287.70">
    <property type="match status" value="1"/>
</dbReference>
<feature type="coiled-coil region" evidence="1">
    <location>
        <begin position="291"/>
        <end position="349"/>
    </location>
</feature>
<keyword evidence="5" id="KW-1185">Reference proteome</keyword>
<reference evidence="4 5" key="1">
    <citation type="journal article" date="2015" name="Sci. Rep.">
        <title>Genome of the facultative scuticociliatosis pathogen Pseudocohnilembus persalinus provides insight into its virulence through horizontal gene transfer.</title>
        <authorList>
            <person name="Xiong J."/>
            <person name="Wang G."/>
            <person name="Cheng J."/>
            <person name="Tian M."/>
            <person name="Pan X."/>
            <person name="Warren A."/>
            <person name="Jiang C."/>
            <person name="Yuan D."/>
            <person name="Miao W."/>
        </authorList>
    </citation>
    <scope>NUCLEOTIDE SEQUENCE [LARGE SCALE GENOMIC DNA]</scope>
    <source>
        <strain evidence="4">36N120E</strain>
    </source>
</reference>
<evidence type="ECO:0000313" key="4">
    <source>
        <dbReference type="EMBL" id="KRX04281.1"/>
    </source>
</evidence>
<feature type="coiled-coil region" evidence="1">
    <location>
        <begin position="390"/>
        <end position="428"/>
    </location>
</feature>
<evidence type="ECO:0000256" key="3">
    <source>
        <dbReference type="SAM" id="Phobius"/>
    </source>
</evidence>
<proteinExistence type="predicted"/>
<sequence length="1944" mass="229251">MKKVKKVKYSWQNKNNFAPKFIELDKNNQQNQQFYELQQMPTNQGDGTENLVYKINYQKNKQKNKQNIFQDSKLIRELNYYSLESGSHLNSKDFNFLSSQKEVKRNLKEKNNTPLKQKTENSQQNEKNDLKSPEYLDNKEILVQNKNSQQHKNKVYQAYYAQFQDDSPQTSLPQIDIIKYQQNNIFSAKNKKISRSITENSSQQQNIQIQSSAQDLFGTFNQDQNNFQNFNKNLKTQQKHFDKQIDFKQSIRNNKLNRSKIQKIYQNLKNYKTDDMKYDQTTINYNDNQYIQQQSSLEQKHENLLQNVQQQPRKLIISQHFQNDNQNSCENLLVSKQQLEQVLNRKKQNEKQIPKATYKKQIKIKDLSQLDLNKLLQKHNQQISTQFNKYTNLNQNNDKFKNQNNLQLENLQENNINLNNSIQQLDVSQDTEVNSPISELNTLHSLFNDKKIKKNKDELKSDNYNCKSQKKNYLNIAKNCNKKFIDKNNNDYQFLNDQRLQRNNNFYALFSSVDSIQGRKPNVSQFQQKCDEQIQSTLRNNRIQASNESSLQEQFDQRISEKQTQYRQSSLQQNQQSIIQDSEAYLNKERNQNELQTFTQGINQLNQLQQQTSTIIYLNLNLNLLQLLILMYKELKNEDHQIKHEKQDRKQQLKQSNIIQDKTFNKQTEETADEHGKITNQNDIFKKGLLGLFQKTENKDNIVREKEKKQEQNALKKQEIKKNQRLSKLYQAIDQLNKQERLEKAIRHFYDAFYYQSVRHDIEVNKRTFVNFLYRFVNSMLWVNLLMIMNWFYIILTFFEPDSRFDQFNTNHYSSLLVIIGEGILDGEIPYDQQLNNFETIIPAISILYSLVTIDLYPESMLAALTSSYIYLFYFIPYLLLTMMLLIPIPVSIVFEAFKKNQINIIMEDRLKQRSALFCCFVTLDFDDSSIENGLFHSYDQLDPFRKIKCDKEYLSTLEYWNWGSCEYATLDTFWGNNLLLFQVLTGSGWSYLIYESQIRIGSLFLSYLFYDVFHLLVQLVVVSLFKGIIWEIFSVVETSFDKEDDDILQEDEDALEGEFNEYRYRKRRNTGGNGKLLIDLDQNQQTLDDMSQIVGKNQKNIKSQKYMLQEPMQNIQTESNYTQQQLITNDENKNSPNRDLKIPEFDKIDFGEHTLGNNNSFFSIDYQRSQKTIENVQKNNKIRDSIIKSKRDITRPIDFSKIQLIPQSHHSDINSLSPIQKYQSGFIQSKDNKDEILDNQQIQIFDMGENLFEKQDFYKIFTGPQIKNSNQIEQKIIENSPKYDPQETFLSNSFNQTFHSKSPKKMVNPSLQKKPNNQVLQHTHFVPSKKYFETEENDEIDYSSNLENSPGFGNTENYLEKDSIKQNKGEQGKILLGNEPIQLKAPVISQENMYSSNILRRKQKGEIQEFDEEEHVFQSDDEQCVATYIRAVYDEIGYNEPTSKKISITKKEYSQRFLLNKALLQSTDKKMMKELESSFFAQLYGNVYKNMRETDALPMIKTASKLTSYLNTVLKFSSVPMKAFFQILDGFEKKVTHTLLTNGSFCKFIYQTVNNVTFSLTFKNDKIKFIRIRDGFWKYHDAHYITNEKNIIIGKSILEGFKCNQGDAIDKFVRQLQILSSSVSSESHLIQSKDRFFDVVMTNHIQHDRKSIEAKLFEVDSRVENNKNNDNQASFLQQNQKNQDSSSNSLPTLQNEIIKNSVIKNIQFFILHNKNINRQKTPDLRQNSSKPNYQARKFIQKFDSQKSDFMSLSNQGEYNQADKAKQSSNEMMTFAYVNEFVKDIKKIIISYQQNFVVKASELFFERYKLEISNFLNMNCNKILEEDEDLYDSDQQVEDIKNIVSQNNLELKLKKNSSIKRNKDRLQPIQVSLQSIDQYIENQAEQESNKKTANFGNQAQEQIFNFKTSELGKRYSGGKQEQKNSNSNLNQLGEILEQENEQNK</sequence>
<feature type="coiled-coil region" evidence="1">
    <location>
        <begin position="699"/>
        <end position="726"/>
    </location>
</feature>
<organism evidence="4 5">
    <name type="scientific">Pseudocohnilembus persalinus</name>
    <name type="common">Ciliate</name>
    <dbReference type="NCBI Taxonomy" id="266149"/>
    <lineage>
        <taxon>Eukaryota</taxon>
        <taxon>Sar</taxon>
        <taxon>Alveolata</taxon>
        <taxon>Ciliophora</taxon>
        <taxon>Intramacronucleata</taxon>
        <taxon>Oligohymenophorea</taxon>
        <taxon>Scuticociliatia</taxon>
        <taxon>Philasterida</taxon>
        <taxon>Pseudocohnilembidae</taxon>
        <taxon>Pseudocohnilembus</taxon>
    </lineage>
</organism>
<feature type="transmembrane region" description="Helical" evidence="3">
    <location>
        <begin position="1005"/>
        <end position="1026"/>
    </location>
</feature>
<feature type="region of interest" description="Disordered" evidence="2">
    <location>
        <begin position="106"/>
        <end position="134"/>
    </location>
</feature>
<comment type="caution">
    <text evidence="4">The sequence shown here is derived from an EMBL/GenBank/DDBJ whole genome shotgun (WGS) entry which is preliminary data.</text>
</comment>
<feature type="compositionally biased region" description="Basic and acidic residues" evidence="2">
    <location>
        <begin position="663"/>
        <end position="677"/>
    </location>
</feature>
<dbReference type="InParanoid" id="A0A0V0QPW6"/>
<dbReference type="PANTHER" id="PTHR46726">
    <property type="entry name" value="TWO PORE CHANNEL 3"/>
    <property type="match status" value="1"/>
</dbReference>
<dbReference type="Proteomes" id="UP000054937">
    <property type="component" value="Unassembled WGS sequence"/>
</dbReference>
<gene>
    <name evidence="4" type="ORF">PPERSA_11405</name>
</gene>
<feature type="region of interest" description="Disordered" evidence="2">
    <location>
        <begin position="1914"/>
        <end position="1944"/>
    </location>
</feature>
<feature type="transmembrane region" description="Helical" evidence="3">
    <location>
        <begin position="776"/>
        <end position="799"/>
    </location>
</feature>
<keyword evidence="3" id="KW-0812">Transmembrane</keyword>
<feature type="transmembrane region" description="Helical" evidence="3">
    <location>
        <begin position="840"/>
        <end position="857"/>
    </location>
</feature>
<keyword evidence="3" id="KW-1133">Transmembrane helix</keyword>
<feature type="region of interest" description="Disordered" evidence="2">
    <location>
        <begin position="643"/>
        <end position="677"/>
    </location>
</feature>
<name>A0A0V0QPW6_PSEPJ</name>
<dbReference type="EMBL" id="LDAU01000120">
    <property type="protein sequence ID" value="KRX04281.1"/>
    <property type="molecule type" value="Genomic_DNA"/>
</dbReference>
<feature type="transmembrane region" description="Helical" evidence="3">
    <location>
        <begin position="869"/>
        <end position="891"/>
    </location>
</feature>
<evidence type="ECO:0000313" key="5">
    <source>
        <dbReference type="Proteomes" id="UP000054937"/>
    </source>
</evidence>
<protein>
    <recommendedName>
        <fullName evidence="6">Transmembrane protein</fullName>
    </recommendedName>
</protein>
<dbReference type="OrthoDB" id="295175at2759"/>
<evidence type="ECO:0000256" key="1">
    <source>
        <dbReference type="SAM" id="Coils"/>
    </source>
</evidence>
<keyword evidence="1" id="KW-0175">Coiled coil</keyword>
<evidence type="ECO:0000256" key="2">
    <source>
        <dbReference type="SAM" id="MobiDB-lite"/>
    </source>
</evidence>
<evidence type="ECO:0008006" key="6">
    <source>
        <dbReference type="Google" id="ProtNLM"/>
    </source>
</evidence>
<dbReference type="PANTHER" id="PTHR46726:SF1">
    <property type="entry name" value="TWO-PORE CALCIUM CHANNEL 3"/>
    <property type="match status" value="1"/>
</dbReference>
<feature type="compositionally biased region" description="Polar residues" evidence="2">
    <location>
        <begin position="653"/>
        <end position="662"/>
    </location>
</feature>
<keyword evidence="3" id="KW-0472">Membrane</keyword>